<dbReference type="InterPro" id="IPR034732">
    <property type="entry name" value="EPHD"/>
</dbReference>
<dbReference type="GO" id="GO:0004842">
    <property type="term" value="F:ubiquitin-protein transferase activity"/>
    <property type="evidence" value="ECO:0007669"/>
    <property type="project" value="TreeGrafter"/>
</dbReference>
<evidence type="ECO:0000259" key="11">
    <source>
        <dbReference type="PROSITE" id="PS51293"/>
    </source>
</evidence>
<keyword evidence="6" id="KW-0175">Coiled coil</keyword>
<feature type="compositionally biased region" description="Basic and acidic residues" evidence="7">
    <location>
        <begin position="967"/>
        <end position="1029"/>
    </location>
</feature>
<evidence type="ECO:0000256" key="5">
    <source>
        <dbReference type="PROSITE-ProRule" id="PRU00146"/>
    </source>
</evidence>
<dbReference type="Pfam" id="PF13831">
    <property type="entry name" value="PHD_2"/>
    <property type="match status" value="1"/>
</dbReference>
<evidence type="ECO:0000256" key="3">
    <source>
        <dbReference type="ARBA" id="ARBA00022833"/>
    </source>
</evidence>
<feature type="compositionally biased region" description="Polar residues" evidence="7">
    <location>
        <begin position="17"/>
        <end position="46"/>
    </location>
</feature>
<feature type="compositionally biased region" description="Basic and acidic residues" evidence="7">
    <location>
        <begin position="861"/>
        <end position="878"/>
    </location>
</feature>
<keyword evidence="1" id="KW-0479">Metal-binding</keyword>
<evidence type="ECO:0000256" key="2">
    <source>
        <dbReference type="ARBA" id="ARBA00022771"/>
    </source>
</evidence>
<feature type="region of interest" description="Disordered" evidence="7">
    <location>
        <begin position="1361"/>
        <end position="1543"/>
    </location>
</feature>
<dbReference type="Gene3D" id="1.10.10.60">
    <property type="entry name" value="Homeodomain-like"/>
    <property type="match status" value="1"/>
</dbReference>
<feature type="compositionally biased region" description="Pro residues" evidence="7">
    <location>
        <begin position="1365"/>
        <end position="1380"/>
    </location>
</feature>
<dbReference type="InterPro" id="IPR001965">
    <property type="entry name" value="Znf_PHD"/>
</dbReference>
<dbReference type="Pfam" id="PF00628">
    <property type="entry name" value="PHD"/>
    <property type="match status" value="1"/>
</dbReference>
<dbReference type="PROSITE" id="PS51293">
    <property type="entry name" value="SANT"/>
    <property type="match status" value="1"/>
</dbReference>
<dbReference type="GO" id="GO:0048189">
    <property type="term" value="C:Lid2 complex"/>
    <property type="evidence" value="ECO:0007669"/>
    <property type="project" value="TreeGrafter"/>
</dbReference>
<feature type="region of interest" description="Disordered" evidence="7">
    <location>
        <begin position="1576"/>
        <end position="1674"/>
    </location>
</feature>
<name>A0A3N4KI29_9PEZI</name>
<evidence type="ECO:0000259" key="10">
    <source>
        <dbReference type="PROSITE" id="PS51156"/>
    </source>
</evidence>
<feature type="region of interest" description="Disordered" evidence="7">
    <location>
        <begin position="851"/>
        <end position="888"/>
    </location>
</feature>
<dbReference type="PROSITE" id="PS51038">
    <property type="entry name" value="BAH"/>
    <property type="match status" value="1"/>
</dbReference>
<feature type="compositionally biased region" description="Polar residues" evidence="7">
    <location>
        <begin position="381"/>
        <end position="391"/>
    </location>
</feature>
<feature type="compositionally biased region" description="Low complexity" evidence="7">
    <location>
        <begin position="1398"/>
        <end position="1407"/>
    </location>
</feature>
<dbReference type="EMBL" id="ML119145">
    <property type="protein sequence ID" value="RPB10160.1"/>
    <property type="molecule type" value="Genomic_DNA"/>
</dbReference>
<evidence type="ECO:0000259" key="12">
    <source>
        <dbReference type="PROSITE" id="PS51805"/>
    </source>
</evidence>
<feature type="domain" description="PHD-type" evidence="12">
    <location>
        <begin position="1010"/>
        <end position="1132"/>
    </location>
</feature>
<dbReference type="InParanoid" id="A0A3N4KI29"/>
<dbReference type="InterPro" id="IPR011011">
    <property type="entry name" value="Znf_FYVE_PHD"/>
</dbReference>
<dbReference type="OrthoDB" id="336088at2759"/>
<dbReference type="SMART" id="SM00717">
    <property type="entry name" value="SANT"/>
    <property type="match status" value="1"/>
</dbReference>
<protein>
    <recommendedName>
        <fullName evidence="15">BAH-domain-containing protein</fullName>
    </recommendedName>
</protein>
<evidence type="ECO:0000259" key="9">
    <source>
        <dbReference type="PROSITE" id="PS51038"/>
    </source>
</evidence>
<reference evidence="13 14" key="1">
    <citation type="journal article" date="2018" name="Nat. Ecol. Evol.">
        <title>Pezizomycetes genomes reveal the molecular basis of ectomycorrhizal truffle lifestyle.</title>
        <authorList>
            <person name="Murat C."/>
            <person name="Payen T."/>
            <person name="Noel B."/>
            <person name="Kuo A."/>
            <person name="Morin E."/>
            <person name="Chen J."/>
            <person name="Kohler A."/>
            <person name="Krizsan K."/>
            <person name="Balestrini R."/>
            <person name="Da Silva C."/>
            <person name="Montanini B."/>
            <person name="Hainaut M."/>
            <person name="Levati E."/>
            <person name="Barry K.W."/>
            <person name="Belfiori B."/>
            <person name="Cichocki N."/>
            <person name="Clum A."/>
            <person name="Dockter R.B."/>
            <person name="Fauchery L."/>
            <person name="Guy J."/>
            <person name="Iotti M."/>
            <person name="Le Tacon F."/>
            <person name="Lindquist E.A."/>
            <person name="Lipzen A."/>
            <person name="Malagnac F."/>
            <person name="Mello A."/>
            <person name="Molinier V."/>
            <person name="Miyauchi S."/>
            <person name="Poulain J."/>
            <person name="Riccioni C."/>
            <person name="Rubini A."/>
            <person name="Sitrit Y."/>
            <person name="Splivallo R."/>
            <person name="Traeger S."/>
            <person name="Wang M."/>
            <person name="Zifcakova L."/>
            <person name="Wipf D."/>
            <person name="Zambonelli A."/>
            <person name="Paolocci F."/>
            <person name="Nowrousian M."/>
            <person name="Ottonello S."/>
            <person name="Baldrian P."/>
            <person name="Spatafora J.W."/>
            <person name="Henrissat B."/>
            <person name="Nagy L.G."/>
            <person name="Aury J.M."/>
            <person name="Wincker P."/>
            <person name="Grigoriev I.V."/>
            <person name="Bonfante P."/>
            <person name="Martin F.M."/>
        </authorList>
    </citation>
    <scope>NUCLEOTIDE SEQUENCE [LARGE SCALE GENOMIC DNA]</scope>
    <source>
        <strain evidence="13 14">CCBAS932</strain>
    </source>
</reference>
<evidence type="ECO:0008006" key="15">
    <source>
        <dbReference type="Google" id="ProtNLM"/>
    </source>
</evidence>
<keyword evidence="4" id="KW-0539">Nucleus</keyword>
<keyword evidence="3" id="KW-0862">Zinc</keyword>
<feature type="region of interest" description="Disordered" evidence="7">
    <location>
        <begin position="746"/>
        <end position="771"/>
    </location>
</feature>
<sequence length="1674" mass="185849">MADRKSSTASRAPAGNGASTEAPNSTSATQTPSASNIRSTSPYGTRSRNRGSRVNYAEDKDNDMDYEYTTTPASSSKSPAGAVAEIVVPTTTSSRRASAVGGSSSKDKEGAKEITAVVATTTATSSKKRKKEYIAPVMPKDMGLSNMLSFDSPKLKNGQLIADDGTTLSVNDHIYLVCEPPGEPYYLARIMEFLHTNNDPTQPIDSIRVNWYYRPKDIQRKVTDTRVLFSSMHSDSCPLAAIRGKCYILHRSEVEDVDEFRKRRDSFYFEKMFDRYIHRYYDVIPTNQVRNVPEKVRKVLVDRWKYLLVEPQRAKELCSQMKECKRCAGFCASNDSVHCAVCGNTYHMNCVRPPLLKKPSRGFAWACGPCNRAQERKLEQRNTPTLTNSANGDADEENFDDEDEDMSPGGGGGCSSGGIETETASESADIERVPTAEQAHWAQMWPMRYLGQHCRVEDALDPDDRIFPRAASRIGPRHQANVNVWHGRPVEYVKPVEIKKKYVKGGSKNAKSAAAAAEAEAAAKEKRPKWVMDEPPGYIRRGEDDGTTSTLLFKIPEDESKEEKLQIVDEYMKTTRDISRSLPGSTIAGPGCDGSSVNFQDKAIELLYEHDFDADTSLDLLKKVHVNKELREPKLKPDELKRFEEGVARYGSELHSVAKYVKTRKEAEIVRFYYVWKKTEKGKQIWGNFEGRKGKKEAKMKDKDTGTKLVDDVADDEDDSAFDGNKAIDKKRGFECKFCNTRSSRQWRRAPGVPPGTLIPADKGGSSKKKQGEEKFLISALCRRCAELWRRYGIQWEDPDEIQKKVSAGGGRAWKRRIDEELLKELNAAQEDAKAEAAAIAARTASPQPVAFGIAPIPETPEEKKEPPQKEKVEKPKEPPPPPPEPPKPKLLPCAVCGDLEPLGNAHLVCRDCRMTVHRGCYGVGEVRSANKWVCEMCANDKNPTVSTNYECVLCPCHGIPEPEEVTDQKKEEPQPKTSDKKKGKTGNEKEKEKEKEKQVVITSNHHEDGRKTKEADKRRPQHPREPLKKTSGNNWAHVICAVWTPEVKFSDAKSMKTVEGVGTIPASKWTQTCRVCKGKDNGACVGCQVCYASVHVGCAHKAGWHMGFDVQPVKSSRRDMKEIVKLGSETGAMTAAVWCPEHDVKSTIHPIGEFVEETGQNALQLYVTTYKQADLGLTGTVRKANLMTISTKASQSHRRNSAGGSSAAGISGKEITCSPTTVYIKTEGLEDKIGGIEGLLNDHVGGDGPKRCFSCQTDISPLWWKMPVPCPKENGIAHLTNGSASPATNGVLINGDATAHDNTHPIPHSRSHAVGLLCNRCHCKEVSRPESERQSPFGGINGQQEQSRYTPLPPLHVFLAAQQPAPPPPPPPQPIPPVSAIPSPIHPVHMQSGMPSQIGQPQMAQMPPIPQQIPHPGPQPHPLSHHSIPHQSPHPHPHMSPLQPPPHISPHLAQSHISVLQHHAAPPPPPNHVSPHIQHMSPHQPHVSPRQPQHVSPHQPHVTPHQAHVTPHQAHQPLQPQHVPHVPNHQPSLMSPRNPLPQQMPLQHMVAHAPHVSPHLGRTNAVTVTMQPVPMMQQQQQQHQQHQQHQQQQQHQQHQQQQQQQHQQQQQQQQQQQHPQHQQQHQHQQHQQQQGLPPVISQGRPQEPPPQPHPPQRVMSGASGSPALANLLH</sequence>
<evidence type="ECO:0000256" key="7">
    <source>
        <dbReference type="SAM" id="MobiDB-lite"/>
    </source>
</evidence>
<dbReference type="Gene3D" id="3.30.40.10">
    <property type="entry name" value="Zinc/RING finger domain, C3HC4 (zinc finger)"/>
    <property type="match status" value="3"/>
</dbReference>
<dbReference type="Gene3D" id="2.30.30.490">
    <property type="match status" value="1"/>
</dbReference>
<feature type="compositionally biased region" description="Pro residues" evidence="7">
    <location>
        <begin position="879"/>
        <end position="888"/>
    </location>
</feature>
<feature type="compositionally biased region" description="Basic residues" evidence="7">
    <location>
        <begin position="1424"/>
        <end position="1438"/>
    </location>
</feature>
<dbReference type="PROSITE" id="PS51156">
    <property type="entry name" value="ELM2"/>
    <property type="match status" value="1"/>
</dbReference>
<feature type="compositionally biased region" description="Low complexity" evidence="7">
    <location>
        <begin position="1578"/>
        <end position="1635"/>
    </location>
</feature>
<evidence type="ECO:0000256" key="4">
    <source>
        <dbReference type="ARBA" id="ARBA00023242"/>
    </source>
</evidence>
<dbReference type="InterPro" id="IPR009057">
    <property type="entry name" value="Homeodomain-like_sf"/>
</dbReference>
<feature type="domain" description="BAH" evidence="9">
    <location>
        <begin position="166"/>
        <end position="284"/>
    </location>
</feature>
<dbReference type="SMART" id="SM00249">
    <property type="entry name" value="PHD"/>
    <property type="match status" value="3"/>
</dbReference>
<feature type="compositionally biased region" description="Pro residues" evidence="7">
    <location>
        <begin position="1647"/>
        <end position="1656"/>
    </location>
</feature>
<feature type="domain" description="PHD-type" evidence="8">
    <location>
        <begin position="891"/>
        <end position="941"/>
    </location>
</feature>
<dbReference type="GO" id="GO:0003682">
    <property type="term" value="F:chromatin binding"/>
    <property type="evidence" value="ECO:0007669"/>
    <property type="project" value="InterPro"/>
</dbReference>
<feature type="domain" description="SANT" evidence="11">
    <location>
        <begin position="638"/>
        <end position="681"/>
    </location>
</feature>
<feature type="compositionally biased region" description="Pro residues" evidence="7">
    <location>
        <begin position="1408"/>
        <end position="1422"/>
    </location>
</feature>
<dbReference type="GO" id="GO:0036205">
    <property type="term" value="P:histone catabolic process"/>
    <property type="evidence" value="ECO:0007669"/>
    <property type="project" value="TreeGrafter"/>
</dbReference>
<feature type="coiled-coil region" evidence="6">
    <location>
        <begin position="816"/>
        <end position="843"/>
    </location>
</feature>
<dbReference type="SMART" id="SM00439">
    <property type="entry name" value="BAH"/>
    <property type="match status" value="1"/>
</dbReference>
<dbReference type="InterPro" id="IPR019787">
    <property type="entry name" value="Znf_PHD-finger"/>
</dbReference>
<dbReference type="PROSITE" id="PS51805">
    <property type="entry name" value="EPHD"/>
    <property type="match status" value="1"/>
</dbReference>
<dbReference type="GO" id="GO:0008270">
    <property type="term" value="F:zinc ion binding"/>
    <property type="evidence" value="ECO:0007669"/>
    <property type="project" value="UniProtKB-KW"/>
</dbReference>
<feature type="domain" description="ELM2" evidence="10">
    <location>
        <begin position="470"/>
        <end position="625"/>
    </location>
</feature>
<evidence type="ECO:0000256" key="1">
    <source>
        <dbReference type="ARBA" id="ARBA00022723"/>
    </source>
</evidence>
<dbReference type="SUPFAM" id="SSF46689">
    <property type="entry name" value="Homeodomain-like"/>
    <property type="match status" value="1"/>
</dbReference>
<feature type="region of interest" description="Disordered" evidence="7">
    <location>
        <begin position="964"/>
        <end position="1032"/>
    </location>
</feature>
<keyword evidence="14" id="KW-1185">Reference proteome</keyword>
<dbReference type="Proteomes" id="UP000277580">
    <property type="component" value="Unassembled WGS sequence"/>
</dbReference>
<dbReference type="CDD" id="cd15497">
    <property type="entry name" value="PHD1_Snt2p_like"/>
    <property type="match status" value="1"/>
</dbReference>
<accession>A0A3N4KI29</accession>
<feature type="compositionally biased region" description="Low complexity" evidence="7">
    <location>
        <begin position="1512"/>
        <end position="1532"/>
    </location>
</feature>
<dbReference type="PANTHER" id="PTHR47672:SF1">
    <property type="entry name" value="E3 UBIQUITIN-PROTEIN LIGASE SNT2"/>
    <property type="match status" value="1"/>
</dbReference>
<evidence type="ECO:0000313" key="13">
    <source>
        <dbReference type="EMBL" id="RPB10160.1"/>
    </source>
</evidence>
<dbReference type="FunFam" id="2.30.30.490:FF:000018">
    <property type="entry name" value="Lid2 complex component snt2"/>
    <property type="match status" value="1"/>
</dbReference>
<feature type="compositionally biased region" description="Polar residues" evidence="7">
    <location>
        <begin position="1533"/>
        <end position="1543"/>
    </location>
</feature>
<organism evidence="13 14">
    <name type="scientific">Morchella conica CCBAS932</name>
    <dbReference type="NCBI Taxonomy" id="1392247"/>
    <lineage>
        <taxon>Eukaryota</taxon>
        <taxon>Fungi</taxon>
        <taxon>Dikarya</taxon>
        <taxon>Ascomycota</taxon>
        <taxon>Pezizomycotina</taxon>
        <taxon>Pezizomycetes</taxon>
        <taxon>Pezizales</taxon>
        <taxon>Morchellaceae</taxon>
        <taxon>Morchella</taxon>
    </lineage>
</organism>
<dbReference type="FunCoup" id="A0A3N4KI29">
    <property type="interactions" value="60"/>
</dbReference>
<evidence type="ECO:0000259" key="8">
    <source>
        <dbReference type="PROSITE" id="PS50016"/>
    </source>
</evidence>
<feature type="region of interest" description="Disordered" evidence="7">
    <location>
        <begin position="1"/>
        <end position="82"/>
    </location>
</feature>
<dbReference type="STRING" id="1392247.A0A3N4KI29"/>
<dbReference type="InterPro" id="IPR029617">
    <property type="entry name" value="Snt2"/>
</dbReference>
<dbReference type="InterPro" id="IPR001005">
    <property type="entry name" value="SANT/Myb"/>
</dbReference>
<keyword evidence="2 5" id="KW-0863">Zinc-finger</keyword>
<feature type="region of interest" description="Disordered" evidence="7">
    <location>
        <begin position="378"/>
        <end position="431"/>
    </location>
</feature>
<feature type="region of interest" description="Disordered" evidence="7">
    <location>
        <begin position="1328"/>
        <end position="1349"/>
    </location>
</feature>
<dbReference type="PROSITE" id="PS50016">
    <property type="entry name" value="ZF_PHD_2"/>
    <property type="match status" value="1"/>
</dbReference>
<evidence type="ECO:0000256" key="6">
    <source>
        <dbReference type="SAM" id="Coils"/>
    </source>
</evidence>
<dbReference type="InterPro" id="IPR013083">
    <property type="entry name" value="Znf_RING/FYVE/PHD"/>
</dbReference>
<dbReference type="SUPFAM" id="SSF57903">
    <property type="entry name" value="FYVE/PHD zinc finger"/>
    <property type="match status" value="2"/>
</dbReference>
<evidence type="ECO:0000313" key="14">
    <source>
        <dbReference type="Proteomes" id="UP000277580"/>
    </source>
</evidence>
<dbReference type="InterPro" id="IPR043151">
    <property type="entry name" value="BAH_sf"/>
</dbReference>
<dbReference type="InterPro" id="IPR001025">
    <property type="entry name" value="BAH_dom"/>
</dbReference>
<dbReference type="InterPro" id="IPR000949">
    <property type="entry name" value="ELM2_dom"/>
</dbReference>
<dbReference type="Pfam" id="PF13832">
    <property type="entry name" value="zf-HC5HC2H_2"/>
    <property type="match status" value="1"/>
</dbReference>
<feature type="compositionally biased region" description="Acidic residues" evidence="7">
    <location>
        <begin position="393"/>
        <end position="406"/>
    </location>
</feature>
<dbReference type="InterPro" id="IPR017884">
    <property type="entry name" value="SANT_dom"/>
</dbReference>
<feature type="compositionally biased region" description="Low complexity" evidence="7">
    <location>
        <begin position="73"/>
        <end position="82"/>
    </location>
</feature>
<gene>
    <name evidence="13" type="ORF">P167DRAFT_554637</name>
</gene>
<dbReference type="PANTHER" id="PTHR47672">
    <property type="entry name" value="E3 UBIQUITIN-PROTEIN LIGASE SNT2"/>
    <property type="match status" value="1"/>
</dbReference>
<proteinExistence type="predicted"/>
<dbReference type="Pfam" id="PF01426">
    <property type="entry name" value="BAH"/>
    <property type="match status" value="1"/>
</dbReference>